<reference evidence="6" key="1">
    <citation type="submission" date="2018-02" db="EMBL/GenBank/DDBJ databases">
        <title>Rhizophora mucronata_Transcriptome.</title>
        <authorList>
            <person name="Meera S.P."/>
            <person name="Sreeshan A."/>
            <person name="Augustine A."/>
        </authorList>
    </citation>
    <scope>NUCLEOTIDE SEQUENCE</scope>
    <source>
        <tissue evidence="6">Leaf</tissue>
    </source>
</reference>
<dbReference type="GO" id="GO:0047262">
    <property type="term" value="F:polygalacturonate 4-alpha-galacturonosyltransferase activity"/>
    <property type="evidence" value="ECO:0007669"/>
    <property type="project" value="InterPro"/>
</dbReference>
<keyword evidence="5" id="KW-0961">Cell wall biogenesis/degradation</keyword>
<comment type="pathway">
    <text evidence="1 5">Glycan metabolism; pectin biosynthesis.</text>
</comment>
<evidence type="ECO:0000256" key="4">
    <source>
        <dbReference type="ARBA" id="ARBA00022679"/>
    </source>
</evidence>
<dbReference type="SUPFAM" id="SSF53448">
    <property type="entry name" value="Nucleotide-diphospho-sugar transferases"/>
    <property type="match status" value="1"/>
</dbReference>
<dbReference type="PANTHER" id="PTHR32116">
    <property type="entry name" value="GALACTURONOSYLTRANSFERASE 4-RELATED"/>
    <property type="match status" value="1"/>
</dbReference>
<dbReference type="UniPathway" id="UPA00845"/>
<evidence type="ECO:0000256" key="2">
    <source>
        <dbReference type="ARBA" id="ARBA00006351"/>
    </source>
</evidence>
<dbReference type="EMBL" id="GGEC01087125">
    <property type="protein sequence ID" value="MBX67609.1"/>
    <property type="molecule type" value="Transcribed_RNA"/>
</dbReference>
<dbReference type="AlphaFoldDB" id="A0A2P2QKT0"/>
<dbReference type="Pfam" id="PF01501">
    <property type="entry name" value="Glyco_transf_8"/>
    <property type="match status" value="1"/>
</dbReference>
<dbReference type="EC" id="2.4.1.-" evidence="5"/>
<evidence type="ECO:0000256" key="3">
    <source>
        <dbReference type="ARBA" id="ARBA00022676"/>
    </source>
</evidence>
<sequence>MNVFDLQEWRRQNLTALYHEYLQMGYERPLWKAGSLPLGWAIFYNRTVFLDKKWHRLGLGYESEIEQADIQRAVVLHYDGVLKPWLDIGIGKYKRHWSKHVNHDHPHLQQCNIHE</sequence>
<dbReference type="InterPro" id="IPR002495">
    <property type="entry name" value="Glyco_trans_8"/>
</dbReference>
<keyword evidence="3 5" id="KW-0328">Glycosyltransferase</keyword>
<evidence type="ECO:0000313" key="6">
    <source>
        <dbReference type="EMBL" id="MBX67609.1"/>
    </source>
</evidence>
<dbReference type="GO" id="GO:0071555">
    <property type="term" value="P:cell wall organization"/>
    <property type="evidence" value="ECO:0007669"/>
    <property type="project" value="UniProtKB-KW"/>
</dbReference>
<keyword evidence="4 6" id="KW-0808">Transferase</keyword>
<proteinExistence type="inferred from homology"/>
<organism evidence="6">
    <name type="scientific">Rhizophora mucronata</name>
    <name type="common">Asiatic mangrove</name>
    <dbReference type="NCBI Taxonomy" id="61149"/>
    <lineage>
        <taxon>Eukaryota</taxon>
        <taxon>Viridiplantae</taxon>
        <taxon>Streptophyta</taxon>
        <taxon>Embryophyta</taxon>
        <taxon>Tracheophyta</taxon>
        <taxon>Spermatophyta</taxon>
        <taxon>Magnoliopsida</taxon>
        <taxon>eudicotyledons</taxon>
        <taxon>Gunneridae</taxon>
        <taxon>Pentapetalae</taxon>
        <taxon>rosids</taxon>
        <taxon>fabids</taxon>
        <taxon>Malpighiales</taxon>
        <taxon>Rhizophoraceae</taxon>
        <taxon>Rhizophora</taxon>
    </lineage>
</organism>
<comment type="similarity">
    <text evidence="2 5">Belongs to the glycosyltransferase 8 family.</text>
</comment>
<keyword evidence="5" id="KW-0333">Golgi apparatus</keyword>
<dbReference type="GO" id="GO:0045489">
    <property type="term" value="P:pectin biosynthetic process"/>
    <property type="evidence" value="ECO:0007669"/>
    <property type="project" value="UniProtKB-UniPathway"/>
</dbReference>
<dbReference type="InterPro" id="IPR029044">
    <property type="entry name" value="Nucleotide-diphossugar_trans"/>
</dbReference>
<accession>A0A2P2QKT0</accession>
<dbReference type="PANTHER" id="PTHR32116:SF0">
    <property type="entry name" value="GALACTURONOSYLTRANSFERASE 6-RELATED"/>
    <property type="match status" value="1"/>
</dbReference>
<dbReference type="InterPro" id="IPR029993">
    <property type="entry name" value="GAUT"/>
</dbReference>
<protein>
    <recommendedName>
        <fullName evidence="5">Hexosyltransferase</fullName>
        <ecNumber evidence="5">2.4.1.-</ecNumber>
    </recommendedName>
</protein>
<evidence type="ECO:0000256" key="5">
    <source>
        <dbReference type="RuleBase" id="RU362027"/>
    </source>
</evidence>
<dbReference type="GO" id="GO:0000139">
    <property type="term" value="C:Golgi membrane"/>
    <property type="evidence" value="ECO:0007669"/>
    <property type="project" value="UniProtKB-SubCell"/>
</dbReference>
<comment type="subcellular location">
    <subcellularLocation>
        <location evidence="5">Golgi apparatus membrane</location>
        <topology evidence="5">Single-pass type II membrane protein</topology>
    </subcellularLocation>
</comment>
<dbReference type="Gene3D" id="3.90.550.10">
    <property type="entry name" value="Spore Coat Polysaccharide Biosynthesis Protein SpsA, Chain A"/>
    <property type="match status" value="1"/>
</dbReference>
<name>A0A2P2QKT0_RHIMU</name>
<evidence type="ECO:0000256" key="1">
    <source>
        <dbReference type="ARBA" id="ARBA00004877"/>
    </source>
</evidence>